<gene>
    <name evidence="1" type="ORF">K458DRAFT_409595</name>
</gene>
<evidence type="ECO:0000313" key="1">
    <source>
        <dbReference type="EMBL" id="KAF2677586.1"/>
    </source>
</evidence>
<protein>
    <submittedName>
        <fullName evidence="1">Uncharacterized protein</fullName>
    </submittedName>
</protein>
<sequence>MSSSHKKSTYTEQFWFGNAFQLNYSSLEIETSFSEFRGLGRWLGMDAPMTLSYRGARIVKLGHSRGLCITLQFNLEEYIPLEDLRVSIMDFITATAHLKGFFPHGLHQLRSNVFVALRRIVQEVPEKENTVLRAPCPQIWINSRGEVVAFSPHGSTRKRDIPNLETDPDMDYTLRRGKKPAPSFLYTNDGKTCSNVIMTGQFTSSTANFVRYLHEVAEGGNIDQVAGDYFRAE</sequence>
<dbReference type="Proteomes" id="UP000799291">
    <property type="component" value="Unassembled WGS sequence"/>
</dbReference>
<dbReference type="AlphaFoldDB" id="A0A6G1IH80"/>
<proteinExistence type="predicted"/>
<name>A0A6G1IH80_9PLEO</name>
<evidence type="ECO:0000313" key="2">
    <source>
        <dbReference type="Proteomes" id="UP000799291"/>
    </source>
</evidence>
<organism evidence="1 2">
    <name type="scientific">Lentithecium fluviatile CBS 122367</name>
    <dbReference type="NCBI Taxonomy" id="1168545"/>
    <lineage>
        <taxon>Eukaryota</taxon>
        <taxon>Fungi</taxon>
        <taxon>Dikarya</taxon>
        <taxon>Ascomycota</taxon>
        <taxon>Pezizomycotina</taxon>
        <taxon>Dothideomycetes</taxon>
        <taxon>Pleosporomycetidae</taxon>
        <taxon>Pleosporales</taxon>
        <taxon>Massarineae</taxon>
        <taxon>Lentitheciaceae</taxon>
        <taxon>Lentithecium</taxon>
    </lineage>
</organism>
<keyword evidence="2" id="KW-1185">Reference proteome</keyword>
<dbReference type="EMBL" id="MU005621">
    <property type="protein sequence ID" value="KAF2677586.1"/>
    <property type="molecule type" value="Genomic_DNA"/>
</dbReference>
<dbReference type="OrthoDB" id="3673741at2759"/>
<accession>A0A6G1IH80</accession>
<reference evidence="1" key="1">
    <citation type="journal article" date="2020" name="Stud. Mycol.">
        <title>101 Dothideomycetes genomes: a test case for predicting lifestyles and emergence of pathogens.</title>
        <authorList>
            <person name="Haridas S."/>
            <person name="Albert R."/>
            <person name="Binder M."/>
            <person name="Bloem J."/>
            <person name="Labutti K."/>
            <person name="Salamov A."/>
            <person name="Andreopoulos B."/>
            <person name="Baker S."/>
            <person name="Barry K."/>
            <person name="Bills G."/>
            <person name="Bluhm B."/>
            <person name="Cannon C."/>
            <person name="Castanera R."/>
            <person name="Culley D."/>
            <person name="Daum C."/>
            <person name="Ezra D."/>
            <person name="Gonzalez J."/>
            <person name="Henrissat B."/>
            <person name="Kuo A."/>
            <person name="Liang C."/>
            <person name="Lipzen A."/>
            <person name="Lutzoni F."/>
            <person name="Magnuson J."/>
            <person name="Mondo S."/>
            <person name="Nolan M."/>
            <person name="Ohm R."/>
            <person name="Pangilinan J."/>
            <person name="Park H.-J."/>
            <person name="Ramirez L."/>
            <person name="Alfaro M."/>
            <person name="Sun H."/>
            <person name="Tritt A."/>
            <person name="Yoshinaga Y."/>
            <person name="Zwiers L.-H."/>
            <person name="Turgeon B."/>
            <person name="Goodwin S."/>
            <person name="Spatafora J."/>
            <person name="Crous P."/>
            <person name="Grigoriev I."/>
        </authorList>
    </citation>
    <scope>NUCLEOTIDE SEQUENCE</scope>
    <source>
        <strain evidence="1">CBS 122367</strain>
    </source>
</reference>